<keyword evidence="3" id="KW-1185">Reference proteome</keyword>
<evidence type="ECO:0000313" key="3">
    <source>
        <dbReference type="Proteomes" id="UP001597241"/>
    </source>
</evidence>
<dbReference type="InterPro" id="IPR047187">
    <property type="entry name" value="SF1_C_Upf1"/>
</dbReference>
<proteinExistence type="predicted"/>
<dbReference type="RefSeq" id="WP_386807315.1">
    <property type="nucleotide sequence ID" value="NZ_JBHTMV010000002.1"/>
</dbReference>
<organism evidence="2 3">
    <name type="scientific">Lutibacter holmesii</name>
    <dbReference type="NCBI Taxonomy" id="1137985"/>
    <lineage>
        <taxon>Bacteria</taxon>
        <taxon>Pseudomonadati</taxon>
        <taxon>Bacteroidota</taxon>
        <taxon>Flavobacteriia</taxon>
        <taxon>Flavobacteriales</taxon>
        <taxon>Flavobacteriaceae</taxon>
        <taxon>Lutibacter</taxon>
    </lineage>
</organism>
<sequence length="1072" mass="122709">MKIHNIFKGKKDEINLNIKPLITGESFKYNKNTPVEINYSQDAYWLVVDKDRIEVEGITAEDNKELERIAHSNKITLLVTSKSNKAEIKAKLLTNIISLDEGLEICLTDIIIDDIENRFKQVRQFKKKINWATINTDWLSYELIIEDGGRTQILLDNSPGVNGFRIFGKSIAIDVKKNDNEKFEITRILKWNNRFNPTFLLKGDIQIKDISNTATLRQTTELKLNRIDSTERYIKTWESYQEKEKENSIKEVKKRGFLTITKTKRITKNKYKLVFDRNDNTSNWLNIQSGSYIVLNKTQVFPDFYSNENRSKNRIILKLLEKHNNHLITESEKGIDTTEVNLCYASLSPLGDVIANKRRTDALNVIRNNSAPMPVLSAVLEGVDYDSVSRRRIKPLTSKVKDEFGKFGPNEMQELALDVALNSPDITIIQGPPGTGKTKVISALAKRLTEIYKDNGDAPEMNILLTAFQHDAVENMAARTEVLGLPAIKFSNTQHQSIDVIDKWIIKQTEKVEAIQNGIEPNKSELIYNDIIASYLSYIKTLNQEKAKNDLLRIRKENISTLPDDIIEDISNLSREELKTDSTILNKVIENLRNIRTDNVSYSDDGEMNLNRFLRSYKRYQNELPKIDTNIIEEIEEYLIPEKLMADDFAKLSDLKLGLIDSLKSVNINETIKLSNAKIESAFKKSIDFFAQKIQSNGSVYSVLSEFQNDLHSNKDRVKETIQNYVALAASTVQGSKGKKMTAIKPDPFDTVIVDEAARANPLDLLIPLTSAKRRIVLVGDHRQLPHIVDNAIQKELEEDELAAKDVSKFLKDSLFERFYNILKKLNEKDGIQRVVTLNTQYRMHPVIGDFISKTFYEKYGDPKINSGTPAEKLTHNIHQYQEKVAVSINIPNIKGEEKKQSGSTFRPIEAKEAIRRAKEILDSDPSMSLGIITFYSRQVEELFSESEKLGMTEKNESGEYVITKPYQKTMKAEERFRIGSVDAFQGKEFDVVILSLVRSNTIHIKSHLDIRKKYGFLTSFNRLNVAMSRAKKLLITVGDEEMFKIQQAEEHIFGLYAFYKELINTDYGLSI</sequence>
<dbReference type="CDD" id="cd17934">
    <property type="entry name" value="DEXXQc_Upf1-like"/>
    <property type="match status" value="1"/>
</dbReference>
<keyword evidence="2" id="KW-0067">ATP-binding</keyword>
<dbReference type="Proteomes" id="UP001597241">
    <property type="component" value="Unassembled WGS sequence"/>
</dbReference>
<evidence type="ECO:0000259" key="1">
    <source>
        <dbReference type="SMART" id="SM00382"/>
    </source>
</evidence>
<gene>
    <name evidence="2" type="ORF">ACFQ5N_02095</name>
</gene>
<dbReference type="Gene3D" id="3.40.50.300">
    <property type="entry name" value="P-loop containing nucleotide triphosphate hydrolases"/>
    <property type="match status" value="3"/>
</dbReference>
<keyword evidence="2" id="KW-0378">Hydrolase</keyword>
<dbReference type="InterPro" id="IPR045055">
    <property type="entry name" value="DNA2/NAM7-like"/>
</dbReference>
<dbReference type="CDD" id="cd18808">
    <property type="entry name" value="SF1_C_Upf1"/>
    <property type="match status" value="1"/>
</dbReference>
<keyword evidence="2" id="KW-0347">Helicase</keyword>
<dbReference type="PANTHER" id="PTHR10887">
    <property type="entry name" value="DNA2/NAM7 HELICASE FAMILY"/>
    <property type="match status" value="1"/>
</dbReference>
<dbReference type="InterPro" id="IPR003593">
    <property type="entry name" value="AAA+_ATPase"/>
</dbReference>
<dbReference type="PANTHER" id="PTHR10887:SF495">
    <property type="entry name" value="HELICASE SENATAXIN ISOFORM X1-RELATED"/>
    <property type="match status" value="1"/>
</dbReference>
<dbReference type="GO" id="GO:0004386">
    <property type="term" value="F:helicase activity"/>
    <property type="evidence" value="ECO:0007669"/>
    <property type="project" value="UniProtKB-KW"/>
</dbReference>
<feature type="domain" description="AAA+ ATPase" evidence="1">
    <location>
        <begin position="423"/>
        <end position="803"/>
    </location>
</feature>
<dbReference type="Pfam" id="PF13087">
    <property type="entry name" value="AAA_12"/>
    <property type="match status" value="1"/>
</dbReference>
<dbReference type="SUPFAM" id="SSF52540">
    <property type="entry name" value="P-loop containing nucleoside triphosphate hydrolases"/>
    <property type="match status" value="1"/>
</dbReference>
<evidence type="ECO:0000313" key="2">
    <source>
        <dbReference type="EMBL" id="MFD1292615.1"/>
    </source>
</evidence>
<name>A0ABW3WMS2_9FLAO</name>
<dbReference type="Pfam" id="PF13086">
    <property type="entry name" value="AAA_11"/>
    <property type="match status" value="1"/>
</dbReference>
<reference evidence="3" key="1">
    <citation type="journal article" date="2019" name="Int. J. Syst. Evol. Microbiol.">
        <title>The Global Catalogue of Microorganisms (GCM) 10K type strain sequencing project: providing services to taxonomists for standard genome sequencing and annotation.</title>
        <authorList>
            <consortium name="The Broad Institute Genomics Platform"/>
            <consortium name="The Broad Institute Genome Sequencing Center for Infectious Disease"/>
            <person name="Wu L."/>
            <person name="Ma J."/>
        </authorList>
    </citation>
    <scope>NUCLEOTIDE SEQUENCE [LARGE SCALE GENOMIC DNA]</scope>
    <source>
        <strain evidence="3">CCUG 62221</strain>
    </source>
</reference>
<dbReference type="InterPro" id="IPR041679">
    <property type="entry name" value="DNA2/NAM7-like_C"/>
</dbReference>
<dbReference type="SMART" id="SM00382">
    <property type="entry name" value="AAA"/>
    <property type="match status" value="1"/>
</dbReference>
<keyword evidence="2" id="KW-0547">Nucleotide-binding</keyword>
<dbReference type="InterPro" id="IPR027417">
    <property type="entry name" value="P-loop_NTPase"/>
</dbReference>
<dbReference type="InterPro" id="IPR041677">
    <property type="entry name" value="DNA2/NAM7_AAA_11"/>
</dbReference>
<comment type="caution">
    <text evidence="2">The sequence shown here is derived from an EMBL/GenBank/DDBJ whole genome shotgun (WGS) entry which is preliminary data.</text>
</comment>
<protein>
    <submittedName>
        <fullName evidence="2">DEAD/DEAH box helicase</fullName>
    </submittedName>
</protein>
<dbReference type="EMBL" id="JBHTMV010000002">
    <property type="protein sequence ID" value="MFD1292615.1"/>
    <property type="molecule type" value="Genomic_DNA"/>
</dbReference>
<accession>A0ABW3WMS2</accession>